<dbReference type="InterPro" id="IPR051401">
    <property type="entry name" value="GtrA_CellWall_Glycosyl"/>
</dbReference>
<reference evidence="8 9" key="1">
    <citation type="journal article" date="2018" name="Nat. Biotechnol.">
        <title>A standardized bacterial taxonomy based on genome phylogeny substantially revises the tree of life.</title>
        <authorList>
            <person name="Parks D.H."/>
            <person name="Chuvochina M."/>
            <person name="Waite D.W."/>
            <person name="Rinke C."/>
            <person name="Skarshewski A."/>
            <person name="Chaumeil P.A."/>
            <person name="Hugenholtz P."/>
        </authorList>
    </citation>
    <scope>NUCLEOTIDE SEQUENCE [LARGE SCALE GENOMIC DNA]</scope>
    <source>
        <strain evidence="8">UBA10707</strain>
    </source>
</reference>
<evidence type="ECO:0000256" key="3">
    <source>
        <dbReference type="ARBA" id="ARBA00022692"/>
    </source>
</evidence>
<evidence type="ECO:0000256" key="1">
    <source>
        <dbReference type="ARBA" id="ARBA00004141"/>
    </source>
</evidence>
<keyword evidence="5 6" id="KW-0472">Membrane</keyword>
<dbReference type="GO" id="GO:0000271">
    <property type="term" value="P:polysaccharide biosynthetic process"/>
    <property type="evidence" value="ECO:0007669"/>
    <property type="project" value="InterPro"/>
</dbReference>
<dbReference type="Pfam" id="PF04138">
    <property type="entry name" value="GtrA_DPMS_TM"/>
    <property type="match status" value="1"/>
</dbReference>
<feature type="transmembrane region" description="Helical" evidence="6">
    <location>
        <begin position="75"/>
        <end position="93"/>
    </location>
</feature>
<evidence type="ECO:0000313" key="8">
    <source>
        <dbReference type="EMBL" id="HBP29275.1"/>
    </source>
</evidence>
<evidence type="ECO:0000256" key="2">
    <source>
        <dbReference type="ARBA" id="ARBA00009399"/>
    </source>
</evidence>
<comment type="similarity">
    <text evidence="2">Belongs to the GtrA family.</text>
</comment>
<dbReference type="GO" id="GO:0005886">
    <property type="term" value="C:plasma membrane"/>
    <property type="evidence" value="ECO:0007669"/>
    <property type="project" value="TreeGrafter"/>
</dbReference>
<dbReference type="Proteomes" id="UP000264036">
    <property type="component" value="Unassembled WGS sequence"/>
</dbReference>
<proteinExistence type="inferred from homology"/>
<protein>
    <submittedName>
        <fullName evidence="8">GtrA family protein</fullName>
    </submittedName>
</protein>
<dbReference type="PANTHER" id="PTHR38459">
    <property type="entry name" value="PROPHAGE BACTOPRENOL-LINKED GLUCOSE TRANSLOCASE HOMOLOG"/>
    <property type="match status" value="1"/>
</dbReference>
<feature type="transmembrane region" description="Helical" evidence="6">
    <location>
        <begin position="7"/>
        <end position="29"/>
    </location>
</feature>
<keyword evidence="3 6" id="KW-0812">Transmembrane</keyword>
<name>A0A356LFL0_9BURK</name>
<evidence type="ECO:0000259" key="7">
    <source>
        <dbReference type="Pfam" id="PF04138"/>
    </source>
</evidence>
<evidence type="ECO:0000313" key="9">
    <source>
        <dbReference type="Proteomes" id="UP000264036"/>
    </source>
</evidence>
<dbReference type="InterPro" id="IPR007267">
    <property type="entry name" value="GtrA_DPMS_TM"/>
</dbReference>
<comment type="subcellular location">
    <subcellularLocation>
        <location evidence="1">Membrane</location>
        <topology evidence="1">Multi-pass membrane protein</topology>
    </subcellularLocation>
</comment>
<comment type="caution">
    <text evidence="8">The sequence shown here is derived from an EMBL/GenBank/DDBJ whole genome shotgun (WGS) entry which is preliminary data.</text>
</comment>
<dbReference type="AlphaFoldDB" id="A0A356LFL0"/>
<gene>
    <name evidence="8" type="ORF">DD666_07650</name>
</gene>
<feature type="domain" description="GtrA/DPMS transmembrane" evidence="7">
    <location>
        <begin position="11"/>
        <end position="128"/>
    </location>
</feature>
<feature type="transmembrane region" description="Helical" evidence="6">
    <location>
        <begin position="105"/>
        <end position="123"/>
    </location>
</feature>
<accession>A0A356LFL0</accession>
<keyword evidence="4 6" id="KW-1133">Transmembrane helix</keyword>
<dbReference type="PANTHER" id="PTHR38459:SF1">
    <property type="entry name" value="PROPHAGE BACTOPRENOL-LINKED GLUCOSE TRANSLOCASE HOMOLOG"/>
    <property type="match status" value="1"/>
</dbReference>
<evidence type="ECO:0000256" key="6">
    <source>
        <dbReference type="SAM" id="Phobius"/>
    </source>
</evidence>
<organism evidence="8 9">
    <name type="scientific">Advenella kashmirensis</name>
    <dbReference type="NCBI Taxonomy" id="310575"/>
    <lineage>
        <taxon>Bacteria</taxon>
        <taxon>Pseudomonadati</taxon>
        <taxon>Pseudomonadota</taxon>
        <taxon>Betaproteobacteria</taxon>
        <taxon>Burkholderiales</taxon>
        <taxon>Alcaligenaceae</taxon>
    </lineage>
</organism>
<evidence type="ECO:0000256" key="5">
    <source>
        <dbReference type="ARBA" id="ARBA00023136"/>
    </source>
</evidence>
<sequence length="133" mass="14632">MKILLRQVILFGLAGTIGFCVDTGVLYLLKPSLGIYWARGVSFLFAVCATWVMNRNITFSARTSGKSIFIELMSYLGMMLAGGAANLLSYVFLVASCESVRRQPVLGVMAGSLVGMTINYIQLRLVMFRHPKP</sequence>
<dbReference type="EMBL" id="DOEK01000018">
    <property type="protein sequence ID" value="HBP29275.1"/>
    <property type="molecule type" value="Genomic_DNA"/>
</dbReference>
<feature type="transmembrane region" description="Helical" evidence="6">
    <location>
        <begin position="35"/>
        <end position="54"/>
    </location>
</feature>
<evidence type="ECO:0000256" key="4">
    <source>
        <dbReference type="ARBA" id="ARBA00022989"/>
    </source>
</evidence>